<dbReference type="Proteomes" id="UP000484988">
    <property type="component" value="Unassembled WGS sequence"/>
</dbReference>
<protein>
    <submittedName>
        <fullName evidence="2">Uncharacterized protein</fullName>
    </submittedName>
</protein>
<accession>A0A6A0AM10</accession>
<dbReference type="AlphaFoldDB" id="A0A6A0AM10"/>
<comment type="caution">
    <text evidence="2">The sequence shown here is derived from an EMBL/GenBank/DDBJ whole genome shotgun (WGS) entry which is preliminary data.</text>
</comment>
<feature type="compositionally biased region" description="Basic and acidic residues" evidence="1">
    <location>
        <begin position="1"/>
        <end position="10"/>
    </location>
</feature>
<gene>
    <name evidence="2" type="ORF">SCWH03_01710</name>
</gene>
<reference evidence="2 3" key="1">
    <citation type="submission" date="2020-02" db="EMBL/GenBank/DDBJ databases">
        <title>Whole Genome Shotgun Sequence of Streptomyces sp. strain CWH03.</title>
        <authorList>
            <person name="Dohra H."/>
            <person name="Kodani S."/>
            <person name="Yamamura H."/>
        </authorList>
    </citation>
    <scope>NUCLEOTIDE SEQUENCE [LARGE SCALE GENOMIC DNA]</scope>
    <source>
        <strain evidence="2 3">CWH03</strain>
    </source>
</reference>
<evidence type="ECO:0000313" key="3">
    <source>
        <dbReference type="Proteomes" id="UP000484988"/>
    </source>
</evidence>
<proteinExistence type="predicted"/>
<evidence type="ECO:0000256" key="1">
    <source>
        <dbReference type="SAM" id="MobiDB-lite"/>
    </source>
</evidence>
<feature type="region of interest" description="Disordered" evidence="1">
    <location>
        <begin position="1"/>
        <end position="86"/>
    </location>
</feature>
<name>A0A6A0AM10_9ACTN</name>
<organism evidence="2 3">
    <name type="scientific">Streptomyces pacificus</name>
    <dbReference type="NCBI Taxonomy" id="2705029"/>
    <lineage>
        <taxon>Bacteria</taxon>
        <taxon>Bacillati</taxon>
        <taxon>Actinomycetota</taxon>
        <taxon>Actinomycetes</taxon>
        <taxon>Kitasatosporales</taxon>
        <taxon>Streptomycetaceae</taxon>
        <taxon>Streptomyces</taxon>
    </lineage>
</organism>
<keyword evidence="3" id="KW-1185">Reference proteome</keyword>
<evidence type="ECO:0000313" key="2">
    <source>
        <dbReference type="EMBL" id="GFH33966.1"/>
    </source>
</evidence>
<dbReference type="EMBL" id="BLLG01000001">
    <property type="protein sequence ID" value="GFH33966.1"/>
    <property type="molecule type" value="Genomic_DNA"/>
</dbReference>
<sequence length="121" mass="12206">MGVPDVRNRAAGDSTRMPSRCLVGPADDAADEEAPRRGAPGCGRDRWDIAGTGAGIHTPHLPRSGGWITRPRSGPPGPCGASADAPQPCAGHCGADTTWRAAIVLAVSESGPGSGTKIASR</sequence>